<name>A0A3M6T719_POCDA</name>
<evidence type="ECO:0000313" key="1">
    <source>
        <dbReference type="EMBL" id="RMX37103.1"/>
    </source>
</evidence>
<dbReference type="AlphaFoldDB" id="A0A3M6T719"/>
<comment type="caution">
    <text evidence="1">The sequence shown here is derived from an EMBL/GenBank/DDBJ whole genome shotgun (WGS) entry which is preliminary data.</text>
</comment>
<gene>
    <name evidence="1" type="ORF">pdam_00016604</name>
</gene>
<dbReference type="EMBL" id="RCHS01004191">
    <property type="protein sequence ID" value="RMX37103.1"/>
    <property type="molecule type" value="Genomic_DNA"/>
</dbReference>
<proteinExistence type="predicted"/>
<organism evidence="1 2">
    <name type="scientific">Pocillopora damicornis</name>
    <name type="common">Cauliflower coral</name>
    <name type="synonym">Millepora damicornis</name>
    <dbReference type="NCBI Taxonomy" id="46731"/>
    <lineage>
        <taxon>Eukaryota</taxon>
        <taxon>Metazoa</taxon>
        <taxon>Cnidaria</taxon>
        <taxon>Anthozoa</taxon>
        <taxon>Hexacorallia</taxon>
        <taxon>Scleractinia</taxon>
        <taxon>Astrocoeniina</taxon>
        <taxon>Pocilloporidae</taxon>
        <taxon>Pocillopora</taxon>
    </lineage>
</organism>
<dbReference type="Proteomes" id="UP000275408">
    <property type="component" value="Unassembled WGS sequence"/>
</dbReference>
<evidence type="ECO:0000313" key="2">
    <source>
        <dbReference type="Proteomes" id="UP000275408"/>
    </source>
</evidence>
<sequence length="335" mass="38478">MLEGYDLFKEHFVLIIQSPFQRHMLQKFGTKGICCDSIHGTKAYDFPLTTCLGVDEYGEGFPAAWCLSNHEDFTTMCTFFREVKKNCAGSITSKWFKSDIAPQYYNAWVGVMNDVPRPQKLLCTWHVDRAINMELRKKIGDLSTEAEIYKMFRTVPEQMNESLFEDCLRALLHRTGLGINTNVFVEAFNRVFKFGYLKGKVNKRSDNCILNLLKYVRDKTFDRLIKVTKRKSTNRVNMIYDRHLRSLSLPVESVNCEKDDAWTVLGEDGRSSYKICRIASACKETNCGLRCQACCVCVHLYVCSCLDSLITSTICKHIHLVNRYLNGSSVPQLLL</sequence>
<keyword evidence="2" id="KW-1185">Reference proteome</keyword>
<reference evidence="1 2" key="1">
    <citation type="journal article" date="2018" name="Sci. Rep.">
        <title>Comparative analysis of the Pocillopora damicornis genome highlights role of immune system in coral evolution.</title>
        <authorList>
            <person name="Cunning R."/>
            <person name="Bay R.A."/>
            <person name="Gillette P."/>
            <person name="Baker A.C."/>
            <person name="Traylor-Knowles N."/>
        </authorList>
    </citation>
    <scope>NUCLEOTIDE SEQUENCE [LARGE SCALE GENOMIC DNA]</scope>
    <source>
        <strain evidence="1">RSMAS</strain>
        <tissue evidence="1">Whole animal</tissue>
    </source>
</reference>
<protein>
    <submittedName>
        <fullName evidence="1">Uncharacterized protein</fullName>
    </submittedName>
</protein>
<accession>A0A3M6T719</accession>